<evidence type="ECO:0000256" key="1">
    <source>
        <dbReference type="SAM" id="MobiDB-lite"/>
    </source>
</evidence>
<gene>
    <name evidence="2" type="ORF">DUNSADRAFT_15045</name>
</gene>
<sequence>MGHRRPACSISAGPSAERKQHDFKPSNSTWTNNSAGHFVCTKLLTHPTTTGCSRPACSISAGPSGRVQHAFKPSDSARADTSAGEAH</sequence>
<comment type="caution">
    <text evidence="2">The sequence shown here is derived from an EMBL/GenBank/DDBJ whole genome shotgun (WGS) entry which is preliminary data.</text>
</comment>
<dbReference type="Proteomes" id="UP000815325">
    <property type="component" value="Unassembled WGS sequence"/>
</dbReference>
<keyword evidence="3" id="KW-1185">Reference proteome</keyword>
<evidence type="ECO:0000313" key="3">
    <source>
        <dbReference type="Proteomes" id="UP000815325"/>
    </source>
</evidence>
<name>A0ABQ7G653_DUNSA</name>
<evidence type="ECO:0008006" key="4">
    <source>
        <dbReference type="Google" id="ProtNLM"/>
    </source>
</evidence>
<reference evidence="2" key="1">
    <citation type="submission" date="2017-08" db="EMBL/GenBank/DDBJ databases">
        <authorList>
            <person name="Polle J.E."/>
            <person name="Barry K."/>
            <person name="Cushman J."/>
            <person name="Schmutz J."/>
            <person name="Tran D."/>
            <person name="Hathwaick L.T."/>
            <person name="Yim W.C."/>
            <person name="Jenkins J."/>
            <person name="Mckie-Krisberg Z.M."/>
            <person name="Prochnik S."/>
            <person name="Lindquist E."/>
            <person name="Dockter R.B."/>
            <person name="Adam C."/>
            <person name="Molina H."/>
            <person name="Bunkerborg J."/>
            <person name="Jin E."/>
            <person name="Buchheim M."/>
            <person name="Magnuson J."/>
        </authorList>
    </citation>
    <scope>NUCLEOTIDE SEQUENCE</scope>
    <source>
        <strain evidence="2">CCAP 19/18</strain>
    </source>
</reference>
<dbReference type="EMBL" id="MU070080">
    <property type="protein sequence ID" value="KAF5830084.1"/>
    <property type="molecule type" value="Genomic_DNA"/>
</dbReference>
<accession>A0ABQ7G653</accession>
<protein>
    <recommendedName>
        <fullName evidence="4">Encoded protein</fullName>
    </recommendedName>
</protein>
<proteinExistence type="predicted"/>
<organism evidence="2 3">
    <name type="scientific">Dunaliella salina</name>
    <name type="common">Green alga</name>
    <name type="synonym">Protococcus salinus</name>
    <dbReference type="NCBI Taxonomy" id="3046"/>
    <lineage>
        <taxon>Eukaryota</taxon>
        <taxon>Viridiplantae</taxon>
        <taxon>Chlorophyta</taxon>
        <taxon>core chlorophytes</taxon>
        <taxon>Chlorophyceae</taxon>
        <taxon>CS clade</taxon>
        <taxon>Chlamydomonadales</taxon>
        <taxon>Dunaliellaceae</taxon>
        <taxon>Dunaliella</taxon>
    </lineage>
</organism>
<feature type="region of interest" description="Disordered" evidence="1">
    <location>
        <begin position="61"/>
        <end position="87"/>
    </location>
</feature>
<feature type="region of interest" description="Disordered" evidence="1">
    <location>
        <begin position="1"/>
        <end position="31"/>
    </location>
</feature>
<evidence type="ECO:0000313" key="2">
    <source>
        <dbReference type="EMBL" id="KAF5830084.1"/>
    </source>
</evidence>